<name>A0A395SBB1_FUSSP</name>
<feature type="domain" description="Xylanolytic transcriptional activator regulatory" evidence="8">
    <location>
        <begin position="287"/>
        <end position="358"/>
    </location>
</feature>
<dbReference type="Proteomes" id="UP000266152">
    <property type="component" value="Unassembled WGS sequence"/>
</dbReference>
<dbReference type="InterPro" id="IPR007219">
    <property type="entry name" value="XnlR_reg_dom"/>
</dbReference>
<evidence type="ECO:0000256" key="6">
    <source>
        <dbReference type="ARBA" id="ARBA00023163"/>
    </source>
</evidence>
<accession>A0A395SBB1</accession>
<dbReference type="PANTHER" id="PTHR47782:SF12">
    <property type="entry name" value="ZN(II)2CYS6 TRANSCRIPTION FACTOR (EUROFUNG)"/>
    <property type="match status" value="1"/>
</dbReference>
<dbReference type="AlphaFoldDB" id="A0A395SBB1"/>
<dbReference type="GO" id="GO:0045944">
    <property type="term" value="P:positive regulation of transcription by RNA polymerase II"/>
    <property type="evidence" value="ECO:0007669"/>
    <property type="project" value="TreeGrafter"/>
</dbReference>
<organism evidence="9 10">
    <name type="scientific">Fusarium sporotrichioides</name>
    <dbReference type="NCBI Taxonomy" id="5514"/>
    <lineage>
        <taxon>Eukaryota</taxon>
        <taxon>Fungi</taxon>
        <taxon>Dikarya</taxon>
        <taxon>Ascomycota</taxon>
        <taxon>Pezizomycotina</taxon>
        <taxon>Sordariomycetes</taxon>
        <taxon>Hypocreomycetidae</taxon>
        <taxon>Hypocreales</taxon>
        <taxon>Nectriaceae</taxon>
        <taxon>Fusarium</taxon>
    </lineage>
</organism>
<keyword evidence="7" id="KW-0539">Nucleus</keyword>
<comment type="subcellular location">
    <subcellularLocation>
        <location evidence="1">Nucleus</location>
    </subcellularLocation>
</comment>
<evidence type="ECO:0000256" key="2">
    <source>
        <dbReference type="ARBA" id="ARBA00022723"/>
    </source>
</evidence>
<dbReference type="Pfam" id="PF04082">
    <property type="entry name" value="Fungal_trans"/>
    <property type="match status" value="1"/>
</dbReference>
<keyword evidence="10" id="KW-1185">Reference proteome</keyword>
<evidence type="ECO:0000256" key="5">
    <source>
        <dbReference type="ARBA" id="ARBA00023125"/>
    </source>
</evidence>
<protein>
    <recommendedName>
        <fullName evidence="8">Xylanolytic transcriptional activator regulatory domain-containing protein</fullName>
    </recommendedName>
</protein>
<evidence type="ECO:0000256" key="1">
    <source>
        <dbReference type="ARBA" id="ARBA00004123"/>
    </source>
</evidence>
<dbReference type="InterPro" id="IPR052202">
    <property type="entry name" value="Yeast_MetPath_Reg"/>
</dbReference>
<dbReference type="EMBL" id="PXOF01000059">
    <property type="protein sequence ID" value="RGP69686.1"/>
    <property type="molecule type" value="Genomic_DNA"/>
</dbReference>
<dbReference type="PANTHER" id="PTHR47782">
    <property type="entry name" value="ZN(II)2CYS6 TRANSCRIPTION FACTOR (EUROFUNG)-RELATED"/>
    <property type="match status" value="1"/>
</dbReference>
<keyword evidence="6" id="KW-0804">Transcription</keyword>
<keyword evidence="5" id="KW-0238">DNA-binding</keyword>
<gene>
    <name evidence="9" type="ORF">FSPOR_4498</name>
</gene>
<evidence type="ECO:0000256" key="4">
    <source>
        <dbReference type="ARBA" id="ARBA00023015"/>
    </source>
</evidence>
<evidence type="ECO:0000256" key="7">
    <source>
        <dbReference type="ARBA" id="ARBA00023242"/>
    </source>
</evidence>
<dbReference type="GO" id="GO:0000981">
    <property type="term" value="F:DNA-binding transcription factor activity, RNA polymerase II-specific"/>
    <property type="evidence" value="ECO:0007669"/>
    <property type="project" value="TreeGrafter"/>
</dbReference>
<dbReference type="SMART" id="SM00906">
    <property type="entry name" value="Fungal_trans"/>
    <property type="match status" value="1"/>
</dbReference>
<comment type="caution">
    <text evidence="9">The sequence shown here is derived from an EMBL/GenBank/DDBJ whole genome shotgun (WGS) entry which is preliminary data.</text>
</comment>
<evidence type="ECO:0000256" key="3">
    <source>
        <dbReference type="ARBA" id="ARBA00022833"/>
    </source>
</evidence>
<keyword evidence="3" id="KW-0862">Zinc</keyword>
<evidence type="ECO:0000313" key="10">
    <source>
        <dbReference type="Proteomes" id="UP000266152"/>
    </source>
</evidence>
<evidence type="ECO:0000259" key="8">
    <source>
        <dbReference type="SMART" id="SM00906"/>
    </source>
</evidence>
<evidence type="ECO:0000313" key="9">
    <source>
        <dbReference type="EMBL" id="RGP69686.1"/>
    </source>
</evidence>
<dbReference type="GO" id="GO:0005634">
    <property type="term" value="C:nucleus"/>
    <property type="evidence" value="ECO:0007669"/>
    <property type="project" value="UniProtKB-SubCell"/>
</dbReference>
<dbReference type="GO" id="GO:0043565">
    <property type="term" value="F:sequence-specific DNA binding"/>
    <property type="evidence" value="ECO:0007669"/>
    <property type="project" value="TreeGrafter"/>
</dbReference>
<proteinExistence type="predicted"/>
<dbReference type="GO" id="GO:0006351">
    <property type="term" value="P:DNA-templated transcription"/>
    <property type="evidence" value="ECO:0007669"/>
    <property type="project" value="InterPro"/>
</dbReference>
<keyword evidence="4" id="KW-0805">Transcription regulation</keyword>
<sequence>MSNAQTESTVASSAAIMYIRHAPIAMTRDRGARMEQSKRCQQSLALSRQNVISPTTNSSIQQQQALPMVPSMNERTRLRDTAASDLEASAGIVALSLDSFLGTSSGYPLTRLLRSALPLVDAHQGDRAVALHKVNSATCSPPAIRLNSGQQVESDVFSGGSDLPIKDVGDKLIEAYYARVHPKHPFLARKRVQSLHGARHELVPAHRAVRSEDVQTKCDHATLQLVYAIGARYLQLSNDGVHSSPTRHYSCMIADADFIFAAGSLESLETMLLITIYQLRSPTGPSVWCLIETAMRYCIDHGLHRQTDNLSPSLDERRKRIFWTSYMLERSVARTMGRPHSISDRDIDVPLPANIDDEVDTDQAILAAVAQSNEYPSRITTLTPAIHIFRLQQIDSKISHTVCRVDKSVSTIKPQNVARLRDALEEWKDGIPQTGPEDKPHPYLTTDYHMIQYHQAIILLNLPFLPTLTPQNSNFHEIVHSAGQICILSKRLHDQQTYISFSLLSLHANFVAGLVMVYCFCLDSSIFSPKFSSSVRACSTMLYIISERWPRAVQARKAFDRLVVATIGFDGELSTGLMRSENNLPSSQDGFQPGLLSGEAGHSEVWNSFESILGDHQIDLETWMHDSIFDTIGTFQPMDWTE</sequence>
<dbReference type="CDD" id="cd12148">
    <property type="entry name" value="fungal_TF_MHR"/>
    <property type="match status" value="1"/>
</dbReference>
<keyword evidence="2" id="KW-0479">Metal-binding</keyword>
<dbReference type="GO" id="GO:0008270">
    <property type="term" value="F:zinc ion binding"/>
    <property type="evidence" value="ECO:0007669"/>
    <property type="project" value="InterPro"/>
</dbReference>
<reference evidence="9 10" key="1">
    <citation type="journal article" date="2018" name="PLoS Pathog.">
        <title>Evolution of structural diversity of trichothecenes, a family of toxins produced by plant pathogenic and entomopathogenic fungi.</title>
        <authorList>
            <person name="Proctor R.H."/>
            <person name="McCormick S.P."/>
            <person name="Kim H.S."/>
            <person name="Cardoza R.E."/>
            <person name="Stanley A.M."/>
            <person name="Lindo L."/>
            <person name="Kelly A."/>
            <person name="Brown D.W."/>
            <person name="Lee T."/>
            <person name="Vaughan M.M."/>
            <person name="Alexander N.J."/>
            <person name="Busman M."/>
            <person name="Gutierrez S."/>
        </authorList>
    </citation>
    <scope>NUCLEOTIDE SEQUENCE [LARGE SCALE GENOMIC DNA]</scope>
    <source>
        <strain evidence="9 10">NRRL 3299</strain>
    </source>
</reference>